<dbReference type="Pfam" id="PF00534">
    <property type="entry name" value="Glycos_transf_1"/>
    <property type="match status" value="1"/>
</dbReference>
<dbReference type="EMBL" id="QRZH01000003">
    <property type="protein sequence ID" value="RGV57703.1"/>
    <property type="molecule type" value="Genomic_DNA"/>
</dbReference>
<organism evidence="1 2">
    <name type="scientific">Bacteroides fragilis</name>
    <dbReference type="NCBI Taxonomy" id="817"/>
    <lineage>
        <taxon>Bacteria</taxon>
        <taxon>Pseudomonadati</taxon>
        <taxon>Bacteroidota</taxon>
        <taxon>Bacteroidia</taxon>
        <taxon>Bacteroidales</taxon>
        <taxon>Bacteroidaceae</taxon>
        <taxon>Bacteroides</taxon>
    </lineage>
</organism>
<evidence type="ECO:0000313" key="2">
    <source>
        <dbReference type="Proteomes" id="UP000286270"/>
    </source>
</evidence>
<dbReference type="Proteomes" id="UP000286270">
    <property type="component" value="Unassembled WGS sequence"/>
</dbReference>
<dbReference type="PANTHER" id="PTHR45947:SF3">
    <property type="entry name" value="SULFOQUINOVOSYL TRANSFERASE SQD2"/>
    <property type="match status" value="1"/>
</dbReference>
<protein>
    <submittedName>
        <fullName evidence="1">Glycosyltransferase</fullName>
    </submittedName>
</protein>
<sequence>MTRKCKILLLTNIYPSLDLDLLNSTSVCHYFAREWVKLGCEVRVIYSYPIYMRFFHWLAHVFEARIASKGAAFVATKRITQDTTYVLEGVTIHRFPIYKLFPRMQYSPKRINVQIDKIIQSNLEVGFVPDIITGHFPYQNIEIINKLKEIYGAKACMILHGNGDKFKEIYPNNYRRLIDRIDIWGYRSLPIKKQFENQYGSPKKSFMCYSGIPEKYLNNKSCKNFNLLCNHFIYVGSLIKRKHPVALITALRIAFPLDDFDLNIIGKGAEVKKIKRMIQSFNLESCIHLLGHLSREQVFEKMTAADCFVMISENETFGLVYLEAMAQGCLVIASEREGMDGIIEHGVNGFLCKAGDAIELSNIIKHINNLSIEERKVISFNALNTVRNLTDRRVAQLYLDAITENINF</sequence>
<proteinExistence type="predicted"/>
<dbReference type="GO" id="GO:0016757">
    <property type="term" value="F:glycosyltransferase activity"/>
    <property type="evidence" value="ECO:0007669"/>
    <property type="project" value="InterPro"/>
</dbReference>
<reference evidence="1 2" key="1">
    <citation type="submission" date="2018-08" db="EMBL/GenBank/DDBJ databases">
        <title>A genome reference for cultivated species of the human gut microbiota.</title>
        <authorList>
            <person name="Zou Y."/>
            <person name="Xue W."/>
            <person name="Luo G."/>
        </authorList>
    </citation>
    <scope>NUCLEOTIDE SEQUENCE [LARGE SCALE GENOMIC DNA]</scope>
    <source>
        <strain evidence="1 2">AF14-26</strain>
    </source>
</reference>
<name>A0A2K9GXM3_BACFG</name>
<dbReference type="InterPro" id="IPR050194">
    <property type="entry name" value="Glycosyltransferase_grp1"/>
</dbReference>
<evidence type="ECO:0000313" key="1">
    <source>
        <dbReference type="EMBL" id="RGV57703.1"/>
    </source>
</evidence>
<keyword evidence="1" id="KW-0808">Transferase</keyword>
<dbReference type="InterPro" id="IPR001296">
    <property type="entry name" value="Glyco_trans_1"/>
</dbReference>
<dbReference type="RefSeq" id="WP_101603038.1">
    <property type="nucleotide sequence ID" value="NZ_CP018937.1"/>
</dbReference>
<gene>
    <name evidence="1" type="ORF">DWW08_04805</name>
</gene>
<dbReference type="SUPFAM" id="SSF53756">
    <property type="entry name" value="UDP-Glycosyltransferase/glycogen phosphorylase"/>
    <property type="match status" value="1"/>
</dbReference>
<dbReference type="Gene3D" id="3.40.50.2000">
    <property type="entry name" value="Glycogen Phosphorylase B"/>
    <property type="match status" value="2"/>
</dbReference>
<dbReference type="AlphaFoldDB" id="A0A2K9GXM3"/>
<comment type="caution">
    <text evidence="1">The sequence shown here is derived from an EMBL/GenBank/DDBJ whole genome shotgun (WGS) entry which is preliminary data.</text>
</comment>
<dbReference type="PANTHER" id="PTHR45947">
    <property type="entry name" value="SULFOQUINOVOSYL TRANSFERASE SQD2"/>
    <property type="match status" value="1"/>
</dbReference>
<accession>A0A2K9GXM3</accession>